<evidence type="ECO:0000313" key="2">
    <source>
        <dbReference type="Proteomes" id="UP000293547"/>
    </source>
</evidence>
<reference evidence="1 2" key="1">
    <citation type="journal article" date="2019" name="bioRxiv">
        <title>Genomics, evolutionary history and diagnostics of the Alternaria alternata species group including apple and Asian pear pathotypes.</title>
        <authorList>
            <person name="Armitage A.D."/>
            <person name="Cockerton H.M."/>
            <person name="Sreenivasaprasad S."/>
            <person name="Woodhall J.W."/>
            <person name="Lane C.R."/>
            <person name="Harrison R.J."/>
            <person name="Clarkson J.P."/>
        </authorList>
    </citation>
    <scope>NUCLEOTIDE SEQUENCE [LARGE SCALE GENOMIC DNA]</scope>
    <source>
        <strain evidence="1 2">FERA 650</strain>
    </source>
</reference>
<evidence type="ECO:0000313" key="1">
    <source>
        <dbReference type="EMBL" id="KAB2106487.1"/>
    </source>
</evidence>
<proteinExistence type="predicted"/>
<accession>A0ACB6FPW8</accession>
<name>A0ACB6FPW8_9PLEO</name>
<dbReference type="Proteomes" id="UP000293547">
    <property type="component" value="Unassembled WGS sequence"/>
</dbReference>
<protein>
    <submittedName>
        <fullName evidence="1">Uncharacterized protein</fullName>
    </submittedName>
</protein>
<sequence>MIFEQVFVNTVIHLEAYSGERSFIQDLFNFYQMADVGLSLLFVSRQLRTETALLPYKLCKMRLIDGWWIAEEDPSWLLVRCLLKRRLKEQVKVISDLALQVFDEQDGEYKLLRGTGSYWVEWLNSEEDGQWLDGVLGFKK</sequence>
<dbReference type="EMBL" id="PDWZ02000004">
    <property type="protein sequence ID" value="KAB2106487.1"/>
    <property type="molecule type" value="Genomic_DNA"/>
</dbReference>
<comment type="caution">
    <text evidence="1">The sequence shown here is derived from an EMBL/GenBank/DDBJ whole genome shotgun (WGS) entry which is preliminary data.</text>
</comment>
<gene>
    <name evidence="1" type="ORF">AG0111_0g4758</name>
</gene>
<organism evidence="1 2">
    <name type="scientific">Alternaria gaisen</name>
    <dbReference type="NCBI Taxonomy" id="167740"/>
    <lineage>
        <taxon>Eukaryota</taxon>
        <taxon>Fungi</taxon>
        <taxon>Dikarya</taxon>
        <taxon>Ascomycota</taxon>
        <taxon>Pezizomycotina</taxon>
        <taxon>Dothideomycetes</taxon>
        <taxon>Pleosporomycetidae</taxon>
        <taxon>Pleosporales</taxon>
        <taxon>Pleosporineae</taxon>
        <taxon>Pleosporaceae</taxon>
        <taxon>Alternaria</taxon>
        <taxon>Alternaria sect. Alternaria</taxon>
    </lineage>
</organism>
<keyword evidence="2" id="KW-1185">Reference proteome</keyword>